<protein>
    <submittedName>
        <fullName evidence="15">TonB-dependent receptor</fullName>
    </submittedName>
</protein>
<dbReference type="PANTHER" id="PTHR30069:SF29">
    <property type="entry name" value="HEMOGLOBIN AND HEMOGLOBIN-HAPTOGLOBIN-BINDING PROTEIN 1-RELATED"/>
    <property type="match status" value="1"/>
</dbReference>
<feature type="domain" description="TonB-dependent receptor-like beta-barrel" evidence="13">
    <location>
        <begin position="164"/>
        <end position="584"/>
    </location>
</feature>
<dbReference type="InterPro" id="IPR037066">
    <property type="entry name" value="Plug_dom_sf"/>
</dbReference>
<feature type="chain" id="PRO_5001991424" evidence="12">
    <location>
        <begin position="21"/>
        <end position="610"/>
    </location>
</feature>
<evidence type="ECO:0000256" key="1">
    <source>
        <dbReference type="ARBA" id="ARBA00004571"/>
    </source>
</evidence>
<evidence type="ECO:0000256" key="2">
    <source>
        <dbReference type="ARBA" id="ARBA00022448"/>
    </source>
</evidence>
<evidence type="ECO:0000256" key="5">
    <source>
        <dbReference type="ARBA" id="ARBA00022729"/>
    </source>
</evidence>
<dbReference type="SUPFAM" id="SSF56935">
    <property type="entry name" value="Porins"/>
    <property type="match status" value="1"/>
</dbReference>
<keyword evidence="5 12" id="KW-0732">Signal</keyword>
<evidence type="ECO:0000256" key="7">
    <source>
        <dbReference type="ARBA" id="ARBA00023136"/>
    </source>
</evidence>
<dbReference type="eggNOG" id="COG4206">
    <property type="taxonomic scope" value="Bacteria"/>
</dbReference>
<organism evidence="15 16">
    <name type="scientific">Flavobacterium beibuense F44-8</name>
    <dbReference type="NCBI Taxonomy" id="1406840"/>
    <lineage>
        <taxon>Bacteria</taxon>
        <taxon>Pseudomonadati</taxon>
        <taxon>Bacteroidota</taxon>
        <taxon>Flavobacteriia</taxon>
        <taxon>Flavobacteriales</taxon>
        <taxon>Flavobacteriaceae</taxon>
        <taxon>Flavobacterium</taxon>
    </lineage>
</organism>
<feature type="domain" description="TonB-dependent receptor plug" evidence="14">
    <location>
        <begin position="59"/>
        <end position="143"/>
    </location>
</feature>
<dbReference type="InterPro" id="IPR039426">
    <property type="entry name" value="TonB-dep_rcpt-like"/>
</dbReference>
<accession>A0A0A2LS96</accession>
<evidence type="ECO:0000256" key="8">
    <source>
        <dbReference type="ARBA" id="ARBA00023170"/>
    </source>
</evidence>
<keyword evidence="4 10" id="KW-0812">Transmembrane</keyword>
<dbReference type="GO" id="GO:0009279">
    <property type="term" value="C:cell outer membrane"/>
    <property type="evidence" value="ECO:0007669"/>
    <property type="project" value="UniProtKB-SubCell"/>
</dbReference>
<comment type="caution">
    <text evidence="15">The sequence shown here is derived from an EMBL/GenBank/DDBJ whole genome shotgun (WGS) entry which is preliminary data.</text>
</comment>
<dbReference type="PANTHER" id="PTHR30069">
    <property type="entry name" value="TONB-DEPENDENT OUTER MEMBRANE RECEPTOR"/>
    <property type="match status" value="1"/>
</dbReference>
<evidence type="ECO:0000313" key="15">
    <source>
        <dbReference type="EMBL" id="KGO79075.1"/>
    </source>
</evidence>
<keyword evidence="7 10" id="KW-0472">Membrane</keyword>
<dbReference type="PROSITE" id="PS52016">
    <property type="entry name" value="TONB_DEPENDENT_REC_3"/>
    <property type="match status" value="1"/>
</dbReference>
<evidence type="ECO:0000256" key="6">
    <source>
        <dbReference type="ARBA" id="ARBA00023077"/>
    </source>
</evidence>
<evidence type="ECO:0000256" key="4">
    <source>
        <dbReference type="ARBA" id="ARBA00022692"/>
    </source>
</evidence>
<dbReference type="Proteomes" id="UP000030129">
    <property type="component" value="Unassembled WGS sequence"/>
</dbReference>
<comment type="similarity">
    <text evidence="10 11">Belongs to the TonB-dependent receptor family.</text>
</comment>
<keyword evidence="16" id="KW-1185">Reference proteome</keyword>
<gene>
    <name evidence="15" type="ORF">Q763_15320</name>
</gene>
<dbReference type="Gene3D" id="2.170.130.10">
    <property type="entry name" value="TonB-dependent receptor, plug domain"/>
    <property type="match status" value="1"/>
</dbReference>
<evidence type="ECO:0000259" key="14">
    <source>
        <dbReference type="Pfam" id="PF07715"/>
    </source>
</evidence>
<evidence type="ECO:0000256" key="12">
    <source>
        <dbReference type="SAM" id="SignalP"/>
    </source>
</evidence>
<dbReference type="InterPro" id="IPR036942">
    <property type="entry name" value="Beta-barrel_TonB_sf"/>
</dbReference>
<evidence type="ECO:0000313" key="16">
    <source>
        <dbReference type="Proteomes" id="UP000030129"/>
    </source>
</evidence>
<dbReference type="InterPro" id="IPR000531">
    <property type="entry name" value="Beta-barrel_TonB"/>
</dbReference>
<dbReference type="EMBL" id="JRLV01000021">
    <property type="protein sequence ID" value="KGO79075.1"/>
    <property type="molecule type" value="Genomic_DNA"/>
</dbReference>
<dbReference type="GO" id="GO:0044718">
    <property type="term" value="P:siderophore transmembrane transport"/>
    <property type="evidence" value="ECO:0007669"/>
    <property type="project" value="TreeGrafter"/>
</dbReference>
<dbReference type="Pfam" id="PF00593">
    <property type="entry name" value="TonB_dep_Rec_b-barrel"/>
    <property type="match status" value="1"/>
</dbReference>
<keyword evidence="3 10" id="KW-1134">Transmembrane beta strand</keyword>
<keyword evidence="2 10" id="KW-0813">Transport</keyword>
<keyword evidence="9 10" id="KW-0998">Cell outer membrane</keyword>
<keyword evidence="6 11" id="KW-0798">TonB box</keyword>
<dbReference type="STRING" id="1406840.Q763_15320"/>
<name>A0A0A2LS96_9FLAO</name>
<dbReference type="RefSeq" id="WP_035135783.1">
    <property type="nucleotide sequence ID" value="NZ_JRLV01000021.1"/>
</dbReference>
<reference evidence="15 16" key="1">
    <citation type="submission" date="2013-09" db="EMBL/GenBank/DDBJ databases">
        <authorList>
            <person name="Zeng Z."/>
            <person name="Chen C."/>
        </authorList>
    </citation>
    <scope>NUCLEOTIDE SEQUENCE [LARGE SCALE GENOMIC DNA]</scope>
    <source>
        <strain evidence="15 16">F44-8</strain>
    </source>
</reference>
<evidence type="ECO:0000256" key="3">
    <source>
        <dbReference type="ARBA" id="ARBA00022452"/>
    </source>
</evidence>
<sequence>MTFNRLILVLTLVLCHQLWAQQDTIVPLKEVIISDTQLRDFSNTQQVLALNDSVIGINRASLTSFLNYNTTIYFKENGLGMVSSPSFRGTTAQQTAVIWNGININSQLNGQTDFNVINTRDFNAIDVRAGGGSVIYGSSAIGGSIHLNNELEYKEKFTNELRANYGSFNTLGLHYAGTMATDKFSASLSFTRNSSDNDYDYVGKDGHNLNGQYYNNSASATVGYKINQKNVLTYYSYLFEGERHFSLIFPSETRTKYDNFDTRNMLEWTGYYGRFTSKLKAAYLSEKYKYFDNIYEEDYTYGKSESIIGKYDLLFQINSKMKLNSVLNFTQTKGYGSNLQGAERHIGSGSVLFSHSITGKLMYEAGIRKEATNNYESPFLYSAGAKYRFSDFYMLRVNGSKNFRIPTFQDLYWQGSGNTDLKPESSVQGEIGNEFTIQNASLSVTGYFIKLKDMLRWLPTGSVWRPQNTDRVKTYGIETVFKYNREFNAHKLGLTAVYGYTRSENEDTGNQLIYVPYHKASGALSYGYKRLTAYYQFLYTGEVFTRSDNNSRYNIDAYTTGNFGAEYTFGKTTTYKLGAQVLNVWNADYVSVDSRQMPGRNFNFYFTLKL</sequence>
<evidence type="ECO:0000256" key="9">
    <source>
        <dbReference type="ARBA" id="ARBA00023237"/>
    </source>
</evidence>
<evidence type="ECO:0000259" key="13">
    <source>
        <dbReference type="Pfam" id="PF00593"/>
    </source>
</evidence>
<evidence type="ECO:0000256" key="10">
    <source>
        <dbReference type="PROSITE-ProRule" id="PRU01360"/>
    </source>
</evidence>
<dbReference type="Gene3D" id="2.40.170.20">
    <property type="entry name" value="TonB-dependent receptor, beta-barrel domain"/>
    <property type="match status" value="1"/>
</dbReference>
<dbReference type="InterPro" id="IPR012910">
    <property type="entry name" value="Plug_dom"/>
</dbReference>
<feature type="signal peptide" evidence="12">
    <location>
        <begin position="1"/>
        <end position="20"/>
    </location>
</feature>
<dbReference type="GO" id="GO:0015344">
    <property type="term" value="F:siderophore uptake transmembrane transporter activity"/>
    <property type="evidence" value="ECO:0007669"/>
    <property type="project" value="TreeGrafter"/>
</dbReference>
<comment type="subcellular location">
    <subcellularLocation>
        <location evidence="1 10">Cell outer membrane</location>
        <topology evidence="1 10">Multi-pass membrane protein</topology>
    </subcellularLocation>
</comment>
<proteinExistence type="inferred from homology"/>
<dbReference type="Pfam" id="PF07715">
    <property type="entry name" value="Plug"/>
    <property type="match status" value="1"/>
</dbReference>
<evidence type="ECO:0000256" key="11">
    <source>
        <dbReference type="RuleBase" id="RU003357"/>
    </source>
</evidence>
<dbReference type="AlphaFoldDB" id="A0A0A2LS96"/>
<keyword evidence="8 15" id="KW-0675">Receptor</keyword>